<organism evidence="7 8">
    <name type="scientific">Flavobacterium frigoris (strain PS1)</name>
    <dbReference type="NCBI Taxonomy" id="1086011"/>
    <lineage>
        <taxon>Bacteria</taxon>
        <taxon>Pseudomonadati</taxon>
        <taxon>Bacteroidota</taxon>
        <taxon>Flavobacteriia</taxon>
        <taxon>Flavobacteriales</taxon>
        <taxon>Flavobacteriaceae</taxon>
        <taxon>Flavobacterium</taxon>
    </lineage>
</organism>
<protein>
    <recommendedName>
        <fullName evidence="6">Methylamine utilisation protein MauE domain-containing protein</fullName>
    </recommendedName>
</protein>
<evidence type="ECO:0000256" key="1">
    <source>
        <dbReference type="ARBA" id="ARBA00004141"/>
    </source>
</evidence>
<dbReference type="eggNOG" id="ENOG502Z9VN">
    <property type="taxonomic scope" value="Bacteria"/>
</dbReference>
<comment type="caution">
    <text evidence="7">The sequence shown here is derived from an EMBL/GenBank/DDBJ whole genome shotgun (WGS) entry which is preliminary data.</text>
</comment>
<feature type="transmembrane region" description="Helical" evidence="5">
    <location>
        <begin position="12"/>
        <end position="30"/>
    </location>
</feature>
<feature type="transmembrane region" description="Helical" evidence="5">
    <location>
        <begin position="122"/>
        <end position="143"/>
    </location>
</feature>
<gene>
    <name evidence="7" type="ORF">HJ01_03263</name>
</gene>
<reference evidence="7 8" key="1">
    <citation type="journal article" date="2014" name="Acta Crystallogr. D">
        <title>Structure-based characterization and antifreeze properties of a hyperactive ice-binding protein from the Antarctic bacterium Flavobacterium frigoris PS1.</title>
        <authorList>
            <person name="Do H."/>
            <person name="Kim S.J."/>
            <person name="Kim H.J."/>
            <person name="Lee J.H."/>
        </authorList>
    </citation>
    <scope>NUCLEOTIDE SEQUENCE [LARGE SCALE GENOMIC DNA]</scope>
    <source>
        <strain evidence="7 8">PS1</strain>
    </source>
</reference>
<proteinExistence type="predicted"/>
<dbReference type="STRING" id="1086011.HJ01_03263"/>
<evidence type="ECO:0000313" key="8">
    <source>
        <dbReference type="Proteomes" id="UP000005566"/>
    </source>
</evidence>
<evidence type="ECO:0000256" key="4">
    <source>
        <dbReference type="ARBA" id="ARBA00023136"/>
    </source>
</evidence>
<sequence>MDMKVSASIKKGILEIICLLYILLFVYAAVSKLLDFENFQVQLGQSPLLSAFAGSVSWGVPLVELIIALLLLIPRFRFIGLLAAFSLMIMFTTYIIIILNYSSSIPCSCGGILENLDWTEHLVFNILFVLLAFTGIMLLLFNPKNVASKNHYNRTFGMVSIALLSSIAVVVIIFLLSEDITHHRNNFIRRFPHHPITKINELDLKHPSFYIAGIEKNKVYLGNYEAPLHVIVLDIGLQTQKSYVIRLSKSNLPFRSVEVRVQPPYFYLMDGTIPCIFRGNITDWKANLSMYGKVYFTKAEPFDSKTFVIRAISSKNHENVLGTITITDTIKVRLASQLLEKQIDGIFDTDGNLIYNEQLKKVLYTYYYRNEYLVCDDSLNLVLRGHTIDTISRAQIKVTTIDSKNQIKLSAPPIIVNKRTATFGNYLFVHAGLMGRYETEEMWDKSSIIDVYDFMKNTYLFSFYVPNLLNQKMTDFRIVEDVFVALYDHSIVTYKIRTNAYEPRGFKILHTP</sequence>
<evidence type="ECO:0000256" key="3">
    <source>
        <dbReference type="ARBA" id="ARBA00022989"/>
    </source>
</evidence>
<dbReference type="GO" id="GO:0016020">
    <property type="term" value="C:membrane"/>
    <property type="evidence" value="ECO:0007669"/>
    <property type="project" value="UniProtKB-SubCell"/>
</dbReference>
<dbReference type="AlphaFoldDB" id="H7FVN8"/>
<feature type="transmembrane region" description="Helical" evidence="5">
    <location>
        <begin position="79"/>
        <end position="102"/>
    </location>
</feature>
<dbReference type="EMBL" id="AHKF01000025">
    <property type="protein sequence ID" value="EIA07460.1"/>
    <property type="molecule type" value="Genomic_DNA"/>
</dbReference>
<dbReference type="InterPro" id="IPR009908">
    <property type="entry name" value="Methylamine_util_MauE"/>
</dbReference>
<keyword evidence="8" id="KW-1185">Reference proteome</keyword>
<keyword evidence="2 5" id="KW-0812">Transmembrane</keyword>
<dbReference type="GO" id="GO:0030416">
    <property type="term" value="P:methylamine metabolic process"/>
    <property type="evidence" value="ECO:0007669"/>
    <property type="project" value="InterPro"/>
</dbReference>
<dbReference type="Pfam" id="PF07291">
    <property type="entry name" value="MauE"/>
    <property type="match status" value="1"/>
</dbReference>
<evidence type="ECO:0000256" key="2">
    <source>
        <dbReference type="ARBA" id="ARBA00022692"/>
    </source>
</evidence>
<keyword evidence="3 5" id="KW-1133">Transmembrane helix</keyword>
<accession>H7FVN8</accession>
<comment type="subcellular location">
    <subcellularLocation>
        <location evidence="1">Membrane</location>
        <topology evidence="1">Multi-pass membrane protein</topology>
    </subcellularLocation>
</comment>
<dbReference type="Proteomes" id="UP000005566">
    <property type="component" value="Unassembled WGS sequence"/>
</dbReference>
<evidence type="ECO:0000256" key="5">
    <source>
        <dbReference type="SAM" id="Phobius"/>
    </source>
</evidence>
<evidence type="ECO:0000259" key="6">
    <source>
        <dbReference type="Pfam" id="PF07291"/>
    </source>
</evidence>
<dbReference type="PATRIC" id="fig|1086011.3.peg.3196"/>
<name>H7FVN8_FLAFP</name>
<keyword evidence="4 5" id="KW-0472">Membrane</keyword>
<feature type="domain" description="Methylamine utilisation protein MauE" evidence="6">
    <location>
        <begin position="12"/>
        <end position="137"/>
    </location>
</feature>
<feature type="transmembrane region" description="Helical" evidence="5">
    <location>
        <begin position="50"/>
        <end position="72"/>
    </location>
</feature>
<dbReference type="UniPathway" id="UPA00895"/>
<feature type="transmembrane region" description="Helical" evidence="5">
    <location>
        <begin position="155"/>
        <end position="176"/>
    </location>
</feature>
<evidence type="ECO:0000313" key="7">
    <source>
        <dbReference type="EMBL" id="EIA07460.1"/>
    </source>
</evidence>